<evidence type="ECO:0000256" key="1">
    <source>
        <dbReference type="ARBA" id="ARBA00023015"/>
    </source>
</evidence>
<dbReference type="InterPro" id="IPR050679">
    <property type="entry name" value="Bact_HTH_transcr_reg"/>
</dbReference>
<comment type="caution">
    <text evidence="5">The sequence shown here is derived from an EMBL/GenBank/DDBJ whole genome shotgun (WGS) entry which is preliminary data.</text>
</comment>
<dbReference type="HOGENOM" id="CLU_063236_4_2_9"/>
<dbReference type="OrthoDB" id="1648691at2"/>
<gene>
    <name evidence="5" type="ORF">CLOHYLEM_04589</name>
</gene>
<keyword evidence="3" id="KW-0804">Transcription</keyword>
<dbReference type="Gene3D" id="1.10.10.10">
    <property type="entry name" value="Winged helix-like DNA-binding domain superfamily/Winged helix DNA-binding domain"/>
    <property type="match status" value="1"/>
</dbReference>
<dbReference type="SMART" id="SM00866">
    <property type="entry name" value="UTRA"/>
    <property type="match status" value="1"/>
</dbReference>
<keyword evidence="1" id="KW-0805">Transcription regulation</keyword>
<dbReference type="PROSITE" id="PS50949">
    <property type="entry name" value="HTH_GNTR"/>
    <property type="match status" value="1"/>
</dbReference>
<reference evidence="5" key="1">
    <citation type="submission" date="2009-02" db="EMBL/GenBank/DDBJ databases">
        <authorList>
            <person name="Fulton L."/>
            <person name="Clifton S."/>
            <person name="Fulton B."/>
            <person name="Xu J."/>
            <person name="Minx P."/>
            <person name="Pepin K.H."/>
            <person name="Johnson M."/>
            <person name="Bhonagiri V."/>
            <person name="Nash W.E."/>
            <person name="Mardis E.R."/>
            <person name="Wilson R.K."/>
        </authorList>
    </citation>
    <scope>NUCLEOTIDE SEQUENCE [LARGE SCALE GENOMIC DNA]</scope>
    <source>
        <strain evidence="5">DSM 15053</strain>
    </source>
</reference>
<evidence type="ECO:0000256" key="2">
    <source>
        <dbReference type="ARBA" id="ARBA00023125"/>
    </source>
</evidence>
<evidence type="ECO:0000256" key="3">
    <source>
        <dbReference type="ARBA" id="ARBA00023163"/>
    </source>
</evidence>
<keyword evidence="2" id="KW-0238">DNA-binding</keyword>
<evidence type="ECO:0000313" key="5">
    <source>
        <dbReference type="EMBL" id="EEG75359.1"/>
    </source>
</evidence>
<dbReference type="Gene3D" id="3.40.1410.10">
    <property type="entry name" value="Chorismate lyase-like"/>
    <property type="match status" value="1"/>
</dbReference>
<name>C0BXQ2_9FIRM</name>
<organism evidence="5 6">
    <name type="scientific">[Clostridium] hylemonae DSM 15053</name>
    <dbReference type="NCBI Taxonomy" id="553973"/>
    <lineage>
        <taxon>Bacteria</taxon>
        <taxon>Bacillati</taxon>
        <taxon>Bacillota</taxon>
        <taxon>Clostridia</taxon>
        <taxon>Lachnospirales</taxon>
        <taxon>Lachnospiraceae</taxon>
    </lineage>
</organism>
<dbReference type="eggNOG" id="COG2188">
    <property type="taxonomic scope" value="Bacteria"/>
</dbReference>
<sequence>MAKKKATESLYFIIQEDLKSKIRLGELKEGDRIMSESEICEHYNVSRITARRTLNNLANEGYIKRIPGRGSFVNYYALEMHTKKYYSLAEETVHWGMRPRSEYITQTFTLVKDLPEAAQIMEQLRITENDELYYVKRVRLSNDTPVAVDCTYVPTASLTEDERAKFAENQAAHVYSIDAKMRGALNRVSETFTAVALTTEDASCLNVAAGTPALRIDRITYARDSILEYNVRLRLTYRCDYSIAYKGIEPRELSI</sequence>
<dbReference type="PRINTS" id="PR00035">
    <property type="entry name" value="HTHGNTR"/>
</dbReference>
<dbReference type="EMBL" id="ABYI02000012">
    <property type="protein sequence ID" value="EEG75359.1"/>
    <property type="molecule type" value="Genomic_DNA"/>
</dbReference>
<dbReference type="STRING" id="553973.CLOHYLEM_04589"/>
<dbReference type="InterPro" id="IPR028978">
    <property type="entry name" value="Chorismate_lyase_/UTRA_dom_sf"/>
</dbReference>
<dbReference type="SUPFAM" id="SSF64288">
    <property type="entry name" value="Chorismate lyase-like"/>
    <property type="match status" value="1"/>
</dbReference>
<evidence type="ECO:0000313" key="6">
    <source>
        <dbReference type="Proteomes" id="UP000004893"/>
    </source>
</evidence>
<dbReference type="InterPro" id="IPR000524">
    <property type="entry name" value="Tscrpt_reg_HTH_GntR"/>
</dbReference>
<dbReference type="Pfam" id="PF07702">
    <property type="entry name" value="UTRA"/>
    <property type="match status" value="1"/>
</dbReference>
<dbReference type="CDD" id="cd07377">
    <property type="entry name" value="WHTH_GntR"/>
    <property type="match status" value="1"/>
</dbReference>
<accession>C0BXQ2</accession>
<dbReference type="GO" id="GO:0045892">
    <property type="term" value="P:negative regulation of DNA-templated transcription"/>
    <property type="evidence" value="ECO:0007669"/>
    <property type="project" value="TreeGrafter"/>
</dbReference>
<dbReference type="PANTHER" id="PTHR44846:SF1">
    <property type="entry name" value="MANNOSYL-D-GLYCERATE TRANSPORT_METABOLISM SYSTEM REPRESSOR MNGR-RELATED"/>
    <property type="match status" value="1"/>
</dbReference>
<dbReference type="PANTHER" id="PTHR44846">
    <property type="entry name" value="MANNOSYL-D-GLYCERATE TRANSPORT/METABOLISM SYSTEM REPRESSOR MNGR-RELATED"/>
    <property type="match status" value="1"/>
</dbReference>
<feature type="domain" description="HTH gntR-type" evidence="4">
    <location>
        <begin position="8"/>
        <end position="76"/>
    </location>
</feature>
<dbReference type="AlphaFoldDB" id="C0BXQ2"/>
<dbReference type="RefSeq" id="WP_006441922.1">
    <property type="nucleotide sequence ID" value="NZ_CP036524.1"/>
</dbReference>
<reference evidence="5" key="2">
    <citation type="submission" date="2013-06" db="EMBL/GenBank/DDBJ databases">
        <title>Draft genome sequence of Clostridium hylemonae (DSM 15053).</title>
        <authorList>
            <person name="Sudarsanam P."/>
            <person name="Ley R."/>
            <person name="Guruge J."/>
            <person name="Turnbaugh P.J."/>
            <person name="Mahowald M."/>
            <person name="Liep D."/>
            <person name="Gordon J."/>
        </authorList>
    </citation>
    <scope>NUCLEOTIDE SEQUENCE</scope>
    <source>
        <strain evidence="5">DSM 15053</strain>
    </source>
</reference>
<keyword evidence="6" id="KW-1185">Reference proteome</keyword>
<dbReference type="SMART" id="SM00345">
    <property type="entry name" value="HTH_GNTR"/>
    <property type="match status" value="1"/>
</dbReference>
<dbReference type="InterPro" id="IPR036390">
    <property type="entry name" value="WH_DNA-bd_sf"/>
</dbReference>
<dbReference type="GO" id="GO:0003700">
    <property type="term" value="F:DNA-binding transcription factor activity"/>
    <property type="evidence" value="ECO:0007669"/>
    <property type="project" value="InterPro"/>
</dbReference>
<dbReference type="GO" id="GO:0003677">
    <property type="term" value="F:DNA binding"/>
    <property type="evidence" value="ECO:0007669"/>
    <property type="project" value="UniProtKB-KW"/>
</dbReference>
<dbReference type="Proteomes" id="UP000004893">
    <property type="component" value="Unassembled WGS sequence"/>
</dbReference>
<dbReference type="InterPro" id="IPR036388">
    <property type="entry name" value="WH-like_DNA-bd_sf"/>
</dbReference>
<proteinExistence type="predicted"/>
<dbReference type="Pfam" id="PF00392">
    <property type="entry name" value="GntR"/>
    <property type="match status" value="1"/>
</dbReference>
<dbReference type="InterPro" id="IPR011663">
    <property type="entry name" value="UTRA"/>
</dbReference>
<dbReference type="SUPFAM" id="SSF46785">
    <property type="entry name" value="Winged helix' DNA-binding domain"/>
    <property type="match status" value="1"/>
</dbReference>
<protein>
    <submittedName>
        <fullName evidence="5">Transcriptional regulator, GntR family</fullName>
    </submittedName>
</protein>
<evidence type="ECO:0000259" key="4">
    <source>
        <dbReference type="PROSITE" id="PS50949"/>
    </source>
</evidence>